<dbReference type="EMBL" id="NMWT01000033">
    <property type="protein sequence ID" value="PLS26059.1"/>
    <property type="molecule type" value="Genomic_DNA"/>
</dbReference>
<feature type="region of interest" description="Disordered" evidence="1">
    <location>
        <begin position="1"/>
        <end position="27"/>
    </location>
</feature>
<protein>
    <submittedName>
        <fullName evidence="2">Uncharacterized protein</fullName>
    </submittedName>
</protein>
<dbReference type="RefSeq" id="WP_165784972.1">
    <property type="nucleotide sequence ID" value="NZ_NMWT01000033.1"/>
</dbReference>
<gene>
    <name evidence="2" type="ORF">Uis4E_2144</name>
</gene>
<sequence>MTRIRTASSRPRMSPWKRPSADDRTRRLSDDWYPGEWLEPVDPDIVGPFLERYMAGMSRRMAAYLRAQGAADAGIPGTGTDGNAAGRRRTHGVDFLNLCLIVDQEHTFPIGERNLADGVYEPDEETAMAAAMMLQLEFDRFVDFVAALDPHIDRRGFVDALRDAYGYEGDIDSEDFLDLLASRTAERMARERLRDWSRRPVDGGAGPDTAPDAWERTVRTRLASWGLRDAAPEVVASRDAGRGDGMDPAAALERAESHWIRCVAGARRHTPRTRRDVASWCVWHAVLDAVRQEDRRAYDARWRGVDTPDRDARRFDASSTPIADDATAAWDGSHGTGAPGARHAHHSHHGLDGSAWNTLMGRMVVTHRRVSRGYARWCDMMPGENDIAGIRLAVRAIADTPAFEDRTLAAACNALVRGDAEPPRDAYEATRMLLAYACVGRVVNLDGGVAQDARDDGAAADPDDAPGEYVYVGLRNAILGYAGYGGVRRTLAPDEYRDYVALVSGGGTRGADGRTHDSRRRAVWMFPGMEDRLDSVRTSMTAQMREAMTAGYDLGETGGDASPMPESWWRFHDMADKAVSRWLGGETVHALAADGHGHTLAYRSTNPVAAYQDVNAWRLAGALERYEGERGWGSGGRLADLYRDRGHLSKSGGRAVDRSIRDYADSARGAADAVQYLAAVTGLGMMLGSDTSVEAFVRLIDLCDERGGEACRKSLWTLIRVAKAKRLRLTVPGPHGRHVGVRLMAIMLSDPERLAEAEREFKIANLRRALGTVRGGDGGGGDGVGGDADAWRGIARDIDAAEHVVRGVALAAFARLRAADRRWTTIRVAPPDCVGARIDPASDGACVFHADTIRRKGATA</sequence>
<feature type="compositionally biased region" description="Polar residues" evidence="1">
    <location>
        <begin position="1"/>
        <end position="11"/>
    </location>
</feature>
<dbReference type="AlphaFoldDB" id="A0A2N5IVS5"/>
<evidence type="ECO:0000313" key="2">
    <source>
        <dbReference type="EMBL" id="PLS26059.1"/>
    </source>
</evidence>
<keyword evidence="3" id="KW-1185">Reference proteome</keyword>
<dbReference type="Proteomes" id="UP000235034">
    <property type="component" value="Unassembled WGS sequence"/>
</dbReference>
<organism evidence="2 3">
    <name type="scientific">Bifidobacterium parmae</name>
    <dbReference type="NCBI Taxonomy" id="361854"/>
    <lineage>
        <taxon>Bacteria</taxon>
        <taxon>Bacillati</taxon>
        <taxon>Actinomycetota</taxon>
        <taxon>Actinomycetes</taxon>
        <taxon>Bifidobacteriales</taxon>
        <taxon>Bifidobacteriaceae</taxon>
        <taxon>Bifidobacterium</taxon>
    </lineage>
</organism>
<proteinExistence type="predicted"/>
<comment type="caution">
    <text evidence="2">The sequence shown here is derived from an EMBL/GenBank/DDBJ whole genome shotgun (WGS) entry which is preliminary data.</text>
</comment>
<evidence type="ECO:0000313" key="3">
    <source>
        <dbReference type="Proteomes" id="UP000235034"/>
    </source>
</evidence>
<name>A0A2N5IVS5_9BIFI</name>
<accession>A0A2N5IVS5</accession>
<reference evidence="2 3" key="1">
    <citation type="submission" date="2017-07" db="EMBL/GenBank/DDBJ databases">
        <title>Bifidobacterium novel species.</title>
        <authorList>
            <person name="Lugli G.A."/>
            <person name="Milani C."/>
            <person name="Duranti S."/>
            <person name="Mangifesta M."/>
        </authorList>
    </citation>
    <scope>NUCLEOTIDE SEQUENCE [LARGE SCALE GENOMIC DNA]</scope>
    <source>
        <strain evidence="2 3">77</strain>
    </source>
</reference>
<feature type="region of interest" description="Disordered" evidence="1">
    <location>
        <begin position="325"/>
        <end position="349"/>
    </location>
</feature>
<evidence type="ECO:0000256" key="1">
    <source>
        <dbReference type="SAM" id="MobiDB-lite"/>
    </source>
</evidence>